<dbReference type="SUPFAM" id="SSF50129">
    <property type="entry name" value="GroES-like"/>
    <property type="match status" value="1"/>
</dbReference>
<evidence type="ECO:0000313" key="3">
    <source>
        <dbReference type="EMBL" id="CAJ2505716.1"/>
    </source>
</evidence>
<dbReference type="AlphaFoldDB" id="A0AAI8YI90"/>
<dbReference type="GO" id="GO:0016491">
    <property type="term" value="F:oxidoreductase activity"/>
    <property type="evidence" value="ECO:0007669"/>
    <property type="project" value="TreeGrafter"/>
</dbReference>
<proteinExistence type="predicted"/>
<evidence type="ECO:0000313" key="4">
    <source>
        <dbReference type="Proteomes" id="UP001295740"/>
    </source>
</evidence>
<evidence type="ECO:0000259" key="2">
    <source>
        <dbReference type="Pfam" id="PF08240"/>
    </source>
</evidence>
<feature type="domain" description="Alcohol dehydrogenase-like C-terminal" evidence="1">
    <location>
        <begin position="201"/>
        <end position="330"/>
    </location>
</feature>
<name>A0AAI8YI90_9PEZI</name>
<dbReference type="PANTHER" id="PTHR43677">
    <property type="entry name" value="SHORT-CHAIN DEHYDROGENASE/REDUCTASE"/>
    <property type="match status" value="1"/>
</dbReference>
<dbReference type="SUPFAM" id="SSF51735">
    <property type="entry name" value="NAD(P)-binding Rossmann-fold domains"/>
    <property type="match status" value="1"/>
</dbReference>
<keyword evidence="4" id="KW-1185">Reference proteome</keyword>
<dbReference type="InterPro" id="IPR011032">
    <property type="entry name" value="GroES-like_sf"/>
</dbReference>
<dbReference type="Pfam" id="PF00107">
    <property type="entry name" value="ADH_zinc_N"/>
    <property type="match status" value="1"/>
</dbReference>
<dbReference type="CDD" id="cd05188">
    <property type="entry name" value="MDR"/>
    <property type="match status" value="1"/>
</dbReference>
<evidence type="ECO:0000259" key="1">
    <source>
        <dbReference type="Pfam" id="PF00107"/>
    </source>
</evidence>
<organism evidence="3 4">
    <name type="scientific">Anthostomella pinea</name>
    <dbReference type="NCBI Taxonomy" id="933095"/>
    <lineage>
        <taxon>Eukaryota</taxon>
        <taxon>Fungi</taxon>
        <taxon>Dikarya</taxon>
        <taxon>Ascomycota</taxon>
        <taxon>Pezizomycotina</taxon>
        <taxon>Sordariomycetes</taxon>
        <taxon>Xylariomycetidae</taxon>
        <taxon>Xylariales</taxon>
        <taxon>Xylariaceae</taxon>
        <taxon>Anthostomella</taxon>
    </lineage>
</organism>
<feature type="domain" description="Alcohol dehydrogenase-like N-terminal" evidence="2">
    <location>
        <begin position="59"/>
        <end position="151"/>
    </location>
</feature>
<sequence>MSSTGHKQLPSTYKGLLFTSASVQPEVTSIPTPQVDVGSIIVRPLYSWVAAYADEIYTNGNPRGMNLQFPIVGGANAIGRVAAVPADAASLKVGDLVTIEPLIRARDDPESKFLLAMLSGFTSGAQKMSADVYHHGTWAELVKVPLENVHRFDEAALQRQGVTPRDLGFFGQLAVPYGGLRDVNLTAGETVLITAATGNFGGGAVHVALAMGASVIAMGRNEAILSELKKLAPGRVETVQLSGSFESDVAALEKFGPVDVFLDFTPPQATNTDHIRAGIMSVRHGGRVSLMGGIQELTVPYILIMLKGLTLKGTMMYTRAQAQDLIKMIETGVLKLGEKAGLKVKGVFSLRDGEKAIEVAGKEAGAGRAVFIAPNDE</sequence>
<dbReference type="Gene3D" id="3.40.50.720">
    <property type="entry name" value="NAD(P)-binding Rossmann-like Domain"/>
    <property type="match status" value="1"/>
</dbReference>
<dbReference type="InterPro" id="IPR013149">
    <property type="entry name" value="ADH-like_C"/>
</dbReference>
<protein>
    <submittedName>
        <fullName evidence="3">Uu.00g131100.m01.CDS01</fullName>
    </submittedName>
</protein>
<comment type="caution">
    <text evidence="3">The sequence shown here is derived from an EMBL/GenBank/DDBJ whole genome shotgun (WGS) entry which is preliminary data.</text>
</comment>
<dbReference type="InterPro" id="IPR036291">
    <property type="entry name" value="NAD(P)-bd_dom_sf"/>
</dbReference>
<accession>A0AAI8YI90</accession>
<dbReference type="InterPro" id="IPR013154">
    <property type="entry name" value="ADH-like_N"/>
</dbReference>
<reference evidence="3" key="1">
    <citation type="submission" date="2023-10" db="EMBL/GenBank/DDBJ databases">
        <authorList>
            <person name="Hackl T."/>
        </authorList>
    </citation>
    <scope>NUCLEOTIDE SEQUENCE</scope>
</reference>
<gene>
    <name evidence="3" type="ORF">KHLLAP_LOCUS6184</name>
</gene>
<dbReference type="Pfam" id="PF08240">
    <property type="entry name" value="ADH_N"/>
    <property type="match status" value="1"/>
</dbReference>
<dbReference type="InterPro" id="IPR051397">
    <property type="entry name" value="Zn-ADH-like_protein"/>
</dbReference>
<dbReference type="Gene3D" id="3.90.180.10">
    <property type="entry name" value="Medium-chain alcohol dehydrogenases, catalytic domain"/>
    <property type="match status" value="1"/>
</dbReference>
<dbReference type="EMBL" id="CAUWAG010000007">
    <property type="protein sequence ID" value="CAJ2505716.1"/>
    <property type="molecule type" value="Genomic_DNA"/>
</dbReference>
<dbReference type="GO" id="GO:0005739">
    <property type="term" value="C:mitochondrion"/>
    <property type="evidence" value="ECO:0007669"/>
    <property type="project" value="TreeGrafter"/>
</dbReference>
<dbReference type="Proteomes" id="UP001295740">
    <property type="component" value="Unassembled WGS sequence"/>
</dbReference>
<dbReference type="PANTHER" id="PTHR43677:SF4">
    <property type="entry name" value="QUINONE OXIDOREDUCTASE-LIKE PROTEIN 2"/>
    <property type="match status" value="1"/>
</dbReference>